<name>A0A378W7A4_9MYCO</name>
<organism evidence="2 3">
    <name type="scientific">Mycolicibacterium senegalense</name>
    <dbReference type="NCBI Taxonomy" id="1796"/>
    <lineage>
        <taxon>Bacteria</taxon>
        <taxon>Bacillati</taxon>
        <taxon>Actinomycetota</taxon>
        <taxon>Actinomycetes</taxon>
        <taxon>Mycobacteriales</taxon>
        <taxon>Mycobacteriaceae</taxon>
        <taxon>Mycolicibacterium</taxon>
    </lineage>
</organism>
<feature type="transmembrane region" description="Helical" evidence="1">
    <location>
        <begin position="196"/>
        <end position="214"/>
    </location>
</feature>
<dbReference type="AlphaFoldDB" id="A0A378W7A4"/>
<feature type="transmembrane region" description="Helical" evidence="1">
    <location>
        <begin position="162"/>
        <end position="184"/>
    </location>
</feature>
<dbReference type="EMBL" id="UGQQ01000002">
    <property type="protein sequence ID" value="SUA28955.1"/>
    <property type="molecule type" value="Genomic_DNA"/>
</dbReference>
<dbReference type="Proteomes" id="UP000254945">
    <property type="component" value="Unassembled WGS sequence"/>
</dbReference>
<evidence type="ECO:0000313" key="3">
    <source>
        <dbReference type="Proteomes" id="UP000254945"/>
    </source>
</evidence>
<protein>
    <submittedName>
        <fullName evidence="2">Uncharacterized protein</fullName>
    </submittedName>
</protein>
<gene>
    <name evidence="2" type="ORF">NCTC4524_04941</name>
</gene>
<reference evidence="2 3" key="1">
    <citation type="submission" date="2018-06" db="EMBL/GenBank/DDBJ databases">
        <authorList>
            <consortium name="Pathogen Informatics"/>
            <person name="Doyle S."/>
        </authorList>
    </citation>
    <scope>NUCLEOTIDE SEQUENCE [LARGE SCALE GENOMIC DNA]</scope>
    <source>
        <strain evidence="2 3">NCTC4524</strain>
    </source>
</reference>
<evidence type="ECO:0000313" key="2">
    <source>
        <dbReference type="EMBL" id="SUA28955.1"/>
    </source>
</evidence>
<keyword evidence="1" id="KW-1133">Transmembrane helix</keyword>
<evidence type="ECO:0000256" key="1">
    <source>
        <dbReference type="SAM" id="Phobius"/>
    </source>
</evidence>
<feature type="transmembrane region" description="Helical" evidence="1">
    <location>
        <begin position="95"/>
        <end position="118"/>
    </location>
</feature>
<keyword evidence="1" id="KW-0812">Transmembrane</keyword>
<proteinExistence type="predicted"/>
<feature type="transmembrane region" description="Helical" evidence="1">
    <location>
        <begin position="130"/>
        <end position="150"/>
    </location>
</feature>
<keyword evidence="1" id="KW-0472">Membrane</keyword>
<sequence>MYGHGGFRGRRVACVGNRPRLPEIALICEIRIKWPRRLGVSGESVTYPNGPYGQGFPGQPGYPQQPVWPQHSGYPQPGYPGVYPPPPAGPSGATAIFAGLLALPGGIIGLILGGVSTFSFFLSSQEDRSAWLYLLPLICFGYGLSLLVGAFSLFRRNTIGRLLIAGGCAVVIVLAIVVTVGGAFVRPHSDLDSVGVPVIVGIVFPILTLALSLLPSTTRWIKAKPNPIAPQYYPPYQG</sequence>
<accession>A0A378W7A4</accession>